<name>A0ABS8Q101_9BURK</name>
<sequence length="137" mass="15686">MNKRVLIVDDFPLDAELTRRVLEACKDIPEIVIVADGAEALSELERRHDYAVILLDLRLPKVDGFEVLKQLSSKPFLSDIPIIVVSGNRNDYDRMRVLVMGATDFVEKTIDYAQFRDELFRTLARNRLCCEDFVSPA</sequence>
<dbReference type="PANTHER" id="PTHR44591:SF23">
    <property type="entry name" value="CHEY SUBFAMILY"/>
    <property type="match status" value="1"/>
</dbReference>
<proteinExistence type="predicted"/>
<dbReference type="RefSeq" id="WP_231056733.1">
    <property type="nucleotide sequence ID" value="NZ_JAJNOC010000001.1"/>
</dbReference>
<evidence type="ECO:0000313" key="4">
    <source>
        <dbReference type="EMBL" id="MCD2515426.1"/>
    </source>
</evidence>
<keyword evidence="1 2" id="KW-0597">Phosphoprotein</keyword>
<evidence type="ECO:0000259" key="3">
    <source>
        <dbReference type="PROSITE" id="PS50110"/>
    </source>
</evidence>
<dbReference type="Proteomes" id="UP001179361">
    <property type="component" value="Unassembled WGS sequence"/>
</dbReference>
<dbReference type="Gene3D" id="3.40.50.2300">
    <property type="match status" value="1"/>
</dbReference>
<protein>
    <submittedName>
        <fullName evidence="4">Response regulator</fullName>
    </submittedName>
</protein>
<dbReference type="InterPro" id="IPR011006">
    <property type="entry name" value="CheY-like_superfamily"/>
</dbReference>
<dbReference type="InterPro" id="IPR001789">
    <property type="entry name" value="Sig_transdc_resp-reg_receiver"/>
</dbReference>
<comment type="caution">
    <text evidence="4">The sequence shown here is derived from an EMBL/GenBank/DDBJ whole genome shotgun (WGS) entry which is preliminary data.</text>
</comment>
<dbReference type="PROSITE" id="PS50110">
    <property type="entry name" value="RESPONSE_REGULATORY"/>
    <property type="match status" value="1"/>
</dbReference>
<evidence type="ECO:0000256" key="1">
    <source>
        <dbReference type="ARBA" id="ARBA00022553"/>
    </source>
</evidence>
<gene>
    <name evidence="4" type="ORF">LQ564_03765</name>
</gene>
<dbReference type="EMBL" id="JAJNOC010000001">
    <property type="protein sequence ID" value="MCD2515426.1"/>
    <property type="molecule type" value="Genomic_DNA"/>
</dbReference>
<evidence type="ECO:0000313" key="5">
    <source>
        <dbReference type="Proteomes" id="UP001179361"/>
    </source>
</evidence>
<organism evidence="4 5">
    <name type="scientific">Massilia phyllostachyos</name>
    <dbReference type="NCBI Taxonomy" id="2898585"/>
    <lineage>
        <taxon>Bacteria</taxon>
        <taxon>Pseudomonadati</taxon>
        <taxon>Pseudomonadota</taxon>
        <taxon>Betaproteobacteria</taxon>
        <taxon>Burkholderiales</taxon>
        <taxon>Oxalobacteraceae</taxon>
        <taxon>Telluria group</taxon>
        <taxon>Massilia</taxon>
    </lineage>
</organism>
<evidence type="ECO:0000256" key="2">
    <source>
        <dbReference type="PROSITE-ProRule" id="PRU00169"/>
    </source>
</evidence>
<dbReference type="PANTHER" id="PTHR44591">
    <property type="entry name" value="STRESS RESPONSE REGULATOR PROTEIN 1"/>
    <property type="match status" value="1"/>
</dbReference>
<feature type="domain" description="Response regulatory" evidence="3">
    <location>
        <begin position="4"/>
        <end position="123"/>
    </location>
</feature>
<accession>A0ABS8Q101</accession>
<dbReference type="InterPro" id="IPR050595">
    <property type="entry name" value="Bact_response_regulator"/>
</dbReference>
<dbReference type="Pfam" id="PF00072">
    <property type="entry name" value="Response_reg"/>
    <property type="match status" value="1"/>
</dbReference>
<keyword evidence="5" id="KW-1185">Reference proteome</keyword>
<reference evidence="4" key="1">
    <citation type="submission" date="2021-11" db="EMBL/GenBank/DDBJ databases">
        <title>The complete genome of Massilia sp sp. G4R7.</title>
        <authorList>
            <person name="Liu L."/>
            <person name="Yue J."/>
            <person name="Yuan J."/>
            <person name="Yang F."/>
            <person name="Li L."/>
        </authorList>
    </citation>
    <scope>NUCLEOTIDE SEQUENCE</scope>
    <source>
        <strain evidence="4">G4R7</strain>
    </source>
</reference>
<dbReference type="SUPFAM" id="SSF52172">
    <property type="entry name" value="CheY-like"/>
    <property type="match status" value="1"/>
</dbReference>
<dbReference type="SMART" id="SM00448">
    <property type="entry name" value="REC"/>
    <property type="match status" value="1"/>
</dbReference>
<feature type="modified residue" description="4-aspartylphosphate" evidence="2">
    <location>
        <position position="56"/>
    </location>
</feature>